<dbReference type="GO" id="GO:0016763">
    <property type="term" value="F:pentosyltransferase activity"/>
    <property type="evidence" value="ECO:0007669"/>
    <property type="project" value="TreeGrafter"/>
</dbReference>
<feature type="domain" description="Putative mannosyltransferase YkcA/B-like C-terminal" evidence="10">
    <location>
        <begin position="483"/>
        <end position="566"/>
    </location>
</feature>
<dbReference type="InterPro" id="IPR056785">
    <property type="entry name" value="YkcA/B-like_C"/>
</dbReference>
<keyword evidence="2" id="KW-1003">Cell membrane</keyword>
<dbReference type="PANTHER" id="PTHR33908:SF3">
    <property type="entry name" value="UNDECAPRENYL PHOSPHATE-ALPHA-4-AMINO-4-DEOXY-L-ARABINOSE ARABINOSYL TRANSFERASE"/>
    <property type="match status" value="1"/>
</dbReference>
<dbReference type="InterPro" id="IPR038731">
    <property type="entry name" value="RgtA/B/C-like"/>
</dbReference>
<dbReference type="AlphaFoldDB" id="A0A4Q7KFP5"/>
<evidence type="ECO:0000256" key="7">
    <source>
        <dbReference type="ARBA" id="ARBA00023136"/>
    </source>
</evidence>
<comment type="subcellular location">
    <subcellularLocation>
        <location evidence="1">Cell membrane</location>
        <topology evidence="1">Multi-pass membrane protein</topology>
    </subcellularLocation>
</comment>
<keyword evidence="12" id="KW-1185">Reference proteome</keyword>
<dbReference type="RefSeq" id="WP_130347683.1">
    <property type="nucleotide sequence ID" value="NZ_SGWQ01000011.1"/>
</dbReference>
<dbReference type="GO" id="GO:0009103">
    <property type="term" value="P:lipopolysaccharide biosynthetic process"/>
    <property type="evidence" value="ECO:0007669"/>
    <property type="project" value="UniProtKB-ARBA"/>
</dbReference>
<feature type="transmembrane region" description="Helical" evidence="8">
    <location>
        <begin position="426"/>
        <end position="446"/>
    </location>
</feature>
<dbReference type="PANTHER" id="PTHR33908">
    <property type="entry name" value="MANNOSYLTRANSFERASE YKCB-RELATED"/>
    <property type="match status" value="1"/>
</dbReference>
<evidence type="ECO:0000256" key="4">
    <source>
        <dbReference type="ARBA" id="ARBA00022679"/>
    </source>
</evidence>
<protein>
    <submittedName>
        <fullName evidence="11">4-amino-4-deoxy-L-arabinose transferase-like glycosyltransferase</fullName>
    </submittedName>
</protein>
<organism evidence="11 12">
    <name type="scientific">Herbihabitans rhizosphaerae</name>
    <dbReference type="NCBI Taxonomy" id="1872711"/>
    <lineage>
        <taxon>Bacteria</taxon>
        <taxon>Bacillati</taxon>
        <taxon>Actinomycetota</taxon>
        <taxon>Actinomycetes</taxon>
        <taxon>Pseudonocardiales</taxon>
        <taxon>Pseudonocardiaceae</taxon>
        <taxon>Herbihabitans</taxon>
    </lineage>
</organism>
<evidence type="ECO:0000256" key="1">
    <source>
        <dbReference type="ARBA" id="ARBA00004651"/>
    </source>
</evidence>
<dbReference type="GO" id="GO:0005886">
    <property type="term" value="C:plasma membrane"/>
    <property type="evidence" value="ECO:0007669"/>
    <property type="project" value="UniProtKB-SubCell"/>
</dbReference>
<sequence length="595" mass="63735">MVINRRDHAPMVVLTVLAGALYTWGLSRGEPHGYYSAAITSMSESWFNFFFGAFDPSGAITTDKLPGSLWVHALFARVFGTESWALLLPEVLAATLTVPLLMAAVRRWAGGRAALIAGLAMLASPVVFTAAQVNLPDTLLMFTLVAATYAMVRALDGGWPWLVASGALIAVAFHMKMLQAWMIVPALGLTYLLCAKGSTRTRWLGATLFGGVALVLSLSWMTIVSLIPAGSRPLVDGSESSSIWETVFLYNGISRGGDNEMTSIVLQFGGAPGVGRMFNQQIATQVSWLIPLALLALAGGLFMSRNRSRQYLSGWVLWGSWLVIGLIAFSALTGVHPYYTSMLAPAVAALVGTGIARAHAAWRARRPGGWLLPAGLAVTALWSIVLLFREPADDLAWLPAVIAVAAVLALTFLIPQRISDARPLALAVTGLGLVTLLLAPAIWLLATPTINENSSRTISPVAGPPSYQSLRGERTRDGQDELLLKFLRTHHRGERFLFATGASSAAAPYIRARVSVLPLSGFSSTAPSVPVAELAHLVADRQVRYVLAMTQSTTGPARERTEWLRGHCAPINPAIYGGPPRVGPWSSTLYDCRAS</sequence>
<evidence type="ECO:0000313" key="11">
    <source>
        <dbReference type="EMBL" id="RZS32723.1"/>
    </source>
</evidence>
<feature type="transmembrane region" description="Helical" evidence="8">
    <location>
        <begin position="161"/>
        <end position="194"/>
    </location>
</feature>
<evidence type="ECO:0000259" key="10">
    <source>
        <dbReference type="Pfam" id="PF24878"/>
    </source>
</evidence>
<keyword evidence="5 8" id="KW-0812">Transmembrane</keyword>
<keyword evidence="4 11" id="KW-0808">Transferase</keyword>
<feature type="transmembrane region" description="Helical" evidence="8">
    <location>
        <begin position="114"/>
        <end position="135"/>
    </location>
</feature>
<feature type="domain" description="Glycosyltransferase RgtA/B/C/D-like" evidence="9">
    <location>
        <begin position="66"/>
        <end position="220"/>
    </location>
</feature>
<dbReference type="OrthoDB" id="5241882at2"/>
<feature type="transmembrane region" description="Helical" evidence="8">
    <location>
        <begin position="282"/>
        <end position="303"/>
    </location>
</feature>
<dbReference type="Pfam" id="PF13231">
    <property type="entry name" value="PMT_2"/>
    <property type="match status" value="1"/>
</dbReference>
<evidence type="ECO:0000256" key="2">
    <source>
        <dbReference type="ARBA" id="ARBA00022475"/>
    </source>
</evidence>
<accession>A0A4Q7KFP5</accession>
<dbReference type="Proteomes" id="UP000294257">
    <property type="component" value="Unassembled WGS sequence"/>
</dbReference>
<comment type="caution">
    <text evidence="11">The sequence shown here is derived from an EMBL/GenBank/DDBJ whole genome shotgun (WGS) entry which is preliminary data.</text>
</comment>
<dbReference type="EMBL" id="SGWQ01000011">
    <property type="protein sequence ID" value="RZS32723.1"/>
    <property type="molecule type" value="Genomic_DNA"/>
</dbReference>
<keyword evidence="6 8" id="KW-1133">Transmembrane helix</keyword>
<dbReference type="InterPro" id="IPR050297">
    <property type="entry name" value="LipidA_mod_glycosyltrf_83"/>
</dbReference>
<evidence type="ECO:0000256" key="8">
    <source>
        <dbReference type="SAM" id="Phobius"/>
    </source>
</evidence>
<evidence type="ECO:0000313" key="12">
    <source>
        <dbReference type="Proteomes" id="UP000294257"/>
    </source>
</evidence>
<dbReference type="Pfam" id="PF24878">
    <property type="entry name" value="YkcB_C"/>
    <property type="match status" value="1"/>
</dbReference>
<keyword evidence="7 8" id="KW-0472">Membrane</keyword>
<name>A0A4Q7KFP5_9PSEU</name>
<reference evidence="11 12" key="1">
    <citation type="submission" date="2019-02" db="EMBL/GenBank/DDBJ databases">
        <title>Genomic Encyclopedia of Type Strains, Phase IV (KMG-IV): sequencing the most valuable type-strain genomes for metagenomic binning, comparative biology and taxonomic classification.</title>
        <authorList>
            <person name="Goeker M."/>
        </authorList>
    </citation>
    <scope>NUCLEOTIDE SEQUENCE [LARGE SCALE GENOMIC DNA]</scope>
    <source>
        <strain evidence="11 12">DSM 101727</strain>
    </source>
</reference>
<proteinExistence type="predicted"/>
<evidence type="ECO:0000256" key="3">
    <source>
        <dbReference type="ARBA" id="ARBA00022676"/>
    </source>
</evidence>
<evidence type="ECO:0000256" key="6">
    <source>
        <dbReference type="ARBA" id="ARBA00022989"/>
    </source>
</evidence>
<dbReference type="GO" id="GO:0010041">
    <property type="term" value="P:response to iron(III) ion"/>
    <property type="evidence" value="ECO:0007669"/>
    <property type="project" value="TreeGrafter"/>
</dbReference>
<feature type="transmembrane region" description="Helical" evidence="8">
    <location>
        <begin position="315"/>
        <end position="332"/>
    </location>
</feature>
<feature type="transmembrane region" description="Helical" evidence="8">
    <location>
        <begin position="338"/>
        <end position="358"/>
    </location>
</feature>
<feature type="transmembrane region" description="Helical" evidence="8">
    <location>
        <begin position="395"/>
        <end position="414"/>
    </location>
</feature>
<feature type="transmembrane region" description="Helical" evidence="8">
    <location>
        <begin position="84"/>
        <end position="102"/>
    </location>
</feature>
<feature type="transmembrane region" description="Helical" evidence="8">
    <location>
        <begin position="206"/>
        <end position="227"/>
    </location>
</feature>
<keyword evidence="3" id="KW-0328">Glycosyltransferase</keyword>
<gene>
    <name evidence="11" type="ORF">EV193_111108</name>
</gene>
<feature type="transmembrane region" description="Helical" evidence="8">
    <location>
        <begin position="370"/>
        <end position="389"/>
    </location>
</feature>
<evidence type="ECO:0000256" key="5">
    <source>
        <dbReference type="ARBA" id="ARBA00022692"/>
    </source>
</evidence>
<evidence type="ECO:0000259" key="9">
    <source>
        <dbReference type="Pfam" id="PF13231"/>
    </source>
</evidence>